<reference evidence="4" key="1">
    <citation type="submission" date="2021-01" db="EMBL/GenBank/DDBJ databases">
        <authorList>
            <person name="Corre E."/>
            <person name="Pelletier E."/>
            <person name="Niang G."/>
            <person name="Scheremetjew M."/>
            <person name="Finn R."/>
            <person name="Kale V."/>
            <person name="Holt S."/>
            <person name="Cochrane G."/>
            <person name="Meng A."/>
            <person name="Brown T."/>
            <person name="Cohen L."/>
        </authorList>
    </citation>
    <scope>NUCLEOTIDE SEQUENCE</scope>
    <source>
        <strain evidence="4">CCMP2084</strain>
    </source>
</reference>
<accession>A0A7S2UDG9</accession>
<evidence type="ECO:0000256" key="2">
    <source>
        <dbReference type="SAM" id="MobiDB-lite"/>
    </source>
</evidence>
<feature type="chain" id="PRO_5031488613" evidence="3">
    <location>
        <begin position="21"/>
        <end position="391"/>
    </location>
</feature>
<feature type="compositionally biased region" description="Polar residues" evidence="2">
    <location>
        <begin position="180"/>
        <end position="200"/>
    </location>
</feature>
<evidence type="ECO:0000256" key="1">
    <source>
        <dbReference type="SAM" id="Coils"/>
    </source>
</evidence>
<feature type="coiled-coil region" evidence="1">
    <location>
        <begin position="259"/>
        <end position="322"/>
    </location>
</feature>
<name>A0A7S2UDG9_9STRA</name>
<organism evidence="4">
    <name type="scientific">Attheya septentrionalis</name>
    <dbReference type="NCBI Taxonomy" id="420275"/>
    <lineage>
        <taxon>Eukaryota</taxon>
        <taxon>Sar</taxon>
        <taxon>Stramenopiles</taxon>
        <taxon>Ochrophyta</taxon>
        <taxon>Bacillariophyta</taxon>
        <taxon>Coscinodiscophyceae</taxon>
        <taxon>Chaetocerotophycidae</taxon>
        <taxon>Chaetocerotales</taxon>
        <taxon>Attheyaceae</taxon>
        <taxon>Attheya</taxon>
    </lineage>
</organism>
<sequence>MTIMFSGLVVLLLLPGGSHALVGPDARRSFVATARTTSLLPPQQLQLQLQLQLQQRSPALVVLLAKGSSSDEEDEDKLMPGMAEAFGALEDLAEDSSQKGLPTAKEAASEILSTNASDSLDDDVTPEEEMKLYKQMISELEKDGGEDATYESIMGDMGGTPKKMALDDADGIGSLAAATTNTEEEQSTPSILMDNSSSAPKPTEQDMEVFMNTAFEEAIKEVKLKSPGTPESDILRDAEMMKEIESYFDDASDKLKAGIDGIRKDQEKLSRDAAEARANVSKGDEMRLDEAEASVSRMIGKVDSETREVEKALKDLQEAQSALSADPLGQLSDLKQGGVVKQGALVGALLFAVRSITEAVAIVGDGGDAHILPAAIQGALALALAAFFALA</sequence>
<keyword evidence="3" id="KW-0732">Signal</keyword>
<evidence type="ECO:0000256" key="3">
    <source>
        <dbReference type="SAM" id="SignalP"/>
    </source>
</evidence>
<keyword evidence="1" id="KW-0175">Coiled coil</keyword>
<gene>
    <name evidence="4" type="ORF">ASEP1449_LOCUS7722</name>
</gene>
<protein>
    <submittedName>
        <fullName evidence="4">Uncharacterized protein</fullName>
    </submittedName>
</protein>
<feature type="signal peptide" evidence="3">
    <location>
        <begin position="1"/>
        <end position="20"/>
    </location>
</feature>
<evidence type="ECO:0000313" key="4">
    <source>
        <dbReference type="EMBL" id="CAD9815890.1"/>
    </source>
</evidence>
<dbReference type="EMBL" id="HBHQ01011575">
    <property type="protein sequence ID" value="CAD9815890.1"/>
    <property type="molecule type" value="Transcribed_RNA"/>
</dbReference>
<proteinExistence type="predicted"/>
<feature type="region of interest" description="Disordered" evidence="2">
    <location>
        <begin position="180"/>
        <end position="203"/>
    </location>
</feature>
<dbReference type="AlphaFoldDB" id="A0A7S2UDG9"/>